<sequence>MFGCEAGVGPTSLSLPSEVINTLEGDYNLAAIVGDSPTASTDKLTTPVTITSVQPCDTSITSSNSTILSLKKTLGTGNEFEEVISNQTPLQIIEKNTTQVMLNRENAHTAQVFHAEMMVKRSRLKLQAGIVEDNVVVLIPTLDRGRGDARDILGVITHRDLNTDQYTIGV</sequence>
<evidence type="ECO:0000313" key="2">
    <source>
        <dbReference type="Proteomes" id="UP001165289"/>
    </source>
</evidence>
<evidence type="ECO:0000313" key="1">
    <source>
        <dbReference type="EMBL" id="KAI6656131.1"/>
    </source>
</evidence>
<dbReference type="AlphaFoldDB" id="A0AAV7K5D7"/>
<organism evidence="1 2">
    <name type="scientific">Oopsacas minuta</name>
    <dbReference type="NCBI Taxonomy" id="111878"/>
    <lineage>
        <taxon>Eukaryota</taxon>
        <taxon>Metazoa</taxon>
        <taxon>Porifera</taxon>
        <taxon>Hexactinellida</taxon>
        <taxon>Hexasterophora</taxon>
        <taxon>Lyssacinosida</taxon>
        <taxon>Leucopsacidae</taxon>
        <taxon>Oopsacas</taxon>
    </lineage>
</organism>
<dbReference type="EMBL" id="JAKMXF010000155">
    <property type="protein sequence ID" value="KAI6656131.1"/>
    <property type="molecule type" value="Genomic_DNA"/>
</dbReference>
<reference evidence="1 2" key="1">
    <citation type="journal article" date="2023" name="BMC Biol.">
        <title>The compact genome of the sponge Oopsacas minuta (Hexactinellida) is lacking key metazoan core genes.</title>
        <authorList>
            <person name="Santini S."/>
            <person name="Schenkelaars Q."/>
            <person name="Jourda C."/>
            <person name="Duchesne M."/>
            <person name="Belahbib H."/>
            <person name="Rocher C."/>
            <person name="Selva M."/>
            <person name="Riesgo A."/>
            <person name="Vervoort M."/>
            <person name="Leys S.P."/>
            <person name="Kodjabachian L."/>
            <person name="Le Bivic A."/>
            <person name="Borchiellini C."/>
            <person name="Claverie J.M."/>
            <person name="Renard E."/>
        </authorList>
    </citation>
    <scope>NUCLEOTIDE SEQUENCE [LARGE SCALE GENOMIC DNA]</scope>
    <source>
        <strain evidence="1">SPO-2</strain>
    </source>
</reference>
<accession>A0AAV7K5D7</accession>
<name>A0AAV7K5D7_9METZ</name>
<protein>
    <submittedName>
        <fullName evidence="1">Uncharacterized protein</fullName>
    </submittedName>
</protein>
<dbReference type="Proteomes" id="UP001165289">
    <property type="component" value="Unassembled WGS sequence"/>
</dbReference>
<gene>
    <name evidence="1" type="ORF">LOD99_1464</name>
</gene>
<proteinExistence type="predicted"/>
<comment type="caution">
    <text evidence="1">The sequence shown here is derived from an EMBL/GenBank/DDBJ whole genome shotgun (WGS) entry which is preliminary data.</text>
</comment>
<keyword evidence="2" id="KW-1185">Reference proteome</keyword>